<feature type="transmembrane region" description="Helical" evidence="7">
    <location>
        <begin position="252"/>
        <end position="276"/>
    </location>
</feature>
<feature type="transmembrane region" description="Helical" evidence="7">
    <location>
        <begin position="161"/>
        <end position="180"/>
    </location>
</feature>
<dbReference type="InterPro" id="IPR036259">
    <property type="entry name" value="MFS_trans_sf"/>
</dbReference>
<feature type="transmembrane region" description="Helical" evidence="7">
    <location>
        <begin position="382"/>
        <end position="399"/>
    </location>
</feature>
<dbReference type="EMBL" id="FPCG01000003">
    <property type="protein sequence ID" value="SFV22116.1"/>
    <property type="molecule type" value="Genomic_DNA"/>
</dbReference>
<evidence type="ECO:0000313" key="9">
    <source>
        <dbReference type="Proteomes" id="UP000198881"/>
    </source>
</evidence>
<evidence type="ECO:0000256" key="4">
    <source>
        <dbReference type="ARBA" id="ARBA00022989"/>
    </source>
</evidence>
<dbReference type="PANTHER" id="PTHR23513">
    <property type="entry name" value="INTEGRAL MEMBRANE EFFLUX PROTEIN-RELATED"/>
    <property type="match status" value="1"/>
</dbReference>
<evidence type="ECO:0000256" key="6">
    <source>
        <dbReference type="SAM" id="MobiDB-lite"/>
    </source>
</evidence>
<sequence length="434" mass="43886">MSSIPSAPGPRAPDEPGNRPRRGLPLLLSNAVDASGRQGADLALDVLAVTILGATAAQMGLLNALGTLAFLVLGIPIGVLVDRSPTTRLILNAGLTRAGLLSTVVLVGLLDALSLPHLYVVAALAGTAGVVTETAQTAVVPRAVGTDRVASLVARLQSAESVIGLVVPAAAGALVAVLGAGPTLGLSTAFIALGAVIVLKLTVLPPVQTHQTDQDSRDEAATPARAFRRFFGEAREGWTTLREIRPLWRMTWGVMAINLGLASYSAIEVVLILRVLDLGPAVFGALVTAGALGGLTGSLVAVPSGTRLGVPAVLRASVLMLPPVAALTLVALADPGRAVLWLGAGTFLWGVVMVTYNVLLAGLAAELTPGALMGRVSATRRTLSMGVVPLGSIGGGLLADQAGSAPAVIAWVALNAVGAVLILTALSRPRAAEH</sequence>
<dbReference type="GO" id="GO:0005886">
    <property type="term" value="C:plasma membrane"/>
    <property type="evidence" value="ECO:0007669"/>
    <property type="project" value="UniProtKB-SubCell"/>
</dbReference>
<keyword evidence="2" id="KW-1003">Cell membrane</keyword>
<dbReference type="GO" id="GO:0022857">
    <property type="term" value="F:transmembrane transporter activity"/>
    <property type="evidence" value="ECO:0007669"/>
    <property type="project" value="InterPro"/>
</dbReference>
<dbReference type="SUPFAM" id="SSF103473">
    <property type="entry name" value="MFS general substrate transporter"/>
    <property type="match status" value="1"/>
</dbReference>
<dbReference type="InterPro" id="IPR011701">
    <property type="entry name" value="MFS"/>
</dbReference>
<feature type="transmembrane region" description="Helical" evidence="7">
    <location>
        <begin position="314"/>
        <end position="333"/>
    </location>
</feature>
<accession>A0A1I7MJP7</accession>
<feature type="region of interest" description="Disordered" evidence="6">
    <location>
        <begin position="1"/>
        <end position="21"/>
    </location>
</feature>
<feature type="transmembrane region" description="Helical" evidence="7">
    <location>
        <begin position="405"/>
        <end position="426"/>
    </location>
</feature>
<dbReference type="CDD" id="cd06173">
    <property type="entry name" value="MFS_MefA_like"/>
    <property type="match status" value="1"/>
</dbReference>
<evidence type="ECO:0000256" key="5">
    <source>
        <dbReference type="ARBA" id="ARBA00023136"/>
    </source>
</evidence>
<dbReference type="PANTHER" id="PTHR23513:SF6">
    <property type="entry name" value="MAJOR FACILITATOR SUPERFAMILY ASSOCIATED DOMAIN-CONTAINING PROTEIN"/>
    <property type="match status" value="1"/>
</dbReference>
<reference evidence="8 9" key="1">
    <citation type="submission" date="2016-10" db="EMBL/GenBank/DDBJ databases">
        <authorList>
            <person name="de Groot N.N."/>
        </authorList>
    </citation>
    <scope>NUCLEOTIDE SEQUENCE [LARGE SCALE GENOMIC DNA]</scope>
    <source>
        <strain evidence="8 9">CGMCC 1.7054</strain>
    </source>
</reference>
<proteinExistence type="predicted"/>
<feature type="transmembrane region" description="Helical" evidence="7">
    <location>
        <begin position="89"/>
        <end position="110"/>
    </location>
</feature>
<evidence type="ECO:0000256" key="1">
    <source>
        <dbReference type="ARBA" id="ARBA00004651"/>
    </source>
</evidence>
<dbReference type="Proteomes" id="UP000198881">
    <property type="component" value="Unassembled WGS sequence"/>
</dbReference>
<evidence type="ECO:0000313" key="8">
    <source>
        <dbReference type="EMBL" id="SFV22116.1"/>
    </source>
</evidence>
<keyword evidence="5 7" id="KW-0472">Membrane</keyword>
<dbReference type="Gene3D" id="1.20.1250.20">
    <property type="entry name" value="MFS general substrate transporter like domains"/>
    <property type="match status" value="1"/>
</dbReference>
<dbReference type="STRING" id="574650.SAMN04487966_103211"/>
<gene>
    <name evidence="8" type="ORF">SAMN04487966_103211</name>
</gene>
<name>A0A1I7MJP7_9MICC</name>
<feature type="transmembrane region" description="Helical" evidence="7">
    <location>
        <begin position="282"/>
        <end position="302"/>
    </location>
</feature>
<dbReference type="AlphaFoldDB" id="A0A1I7MJP7"/>
<feature type="transmembrane region" description="Helical" evidence="7">
    <location>
        <begin position="339"/>
        <end position="361"/>
    </location>
</feature>
<keyword evidence="4 7" id="KW-1133">Transmembrane helix</keyword>
<dbReference type="OrthoDB" id="9815525at2"/>
<keyword evidence="3 7" id="KW-0812">Transmembrane</keyword>
<dbReference type="RefSeq" id="WP_091695831.1">
    <property type="nucleotide sequence ID" value="NZ_FPCG01000003.1"/>
</dbReference>
<feature type="transmembrane region" description="Helical" evidence="7">
    <location>
        <begin position="186"/>
        <end position="207"/>
    </location>
</feature>
<evidence type="ECO:0000256" key="3">
    <source>
        <dbReference type="ARBA" id="ARBA00022692"/>
    </source>
</evidence>
<feature type="transmembrane region" description="Helical" evidence="7">
    <location>
        <begin position="61"/>
        <end position="82"/>
    </location>
</feature>
<organism evidence="8 9">
    <name type="scientific">Micrococcus terreus</name>
    <dbReference type="NCBI Taxonomy" id="574650"/>
    <lineage>
        <taxon>Bacteria</taxon>
        <taxon>Bacillati</taxon>
        <taxon>Actinomycetota</taxon>
        <taxon>Actinomycetes</taxon>
        <taxon>Micrococcales</taxon>
        <taxon>Micrococcaceae</taxon>
        <taxon>Micrococcus</taxon>
    </lineage>
</organism>
<evidence type="ECO:0000256" key="2">
    <source>
        <dbReference type="ARBA" id="ARBA00022475"/>
    </source>
</evidence>
<dbReference type="Pfam" id="PF07690">
    <property type="entry name" value="MFS_1"/>
    <property type="match status" value="1"/>
</dbReference>
<evidence type="ECO:0000256" key="7">
    <source>
        <dbReference type="SAM" id="Phobius"/>
    </source>
</evidence>
<keyword evidence="9" id="KW-1185">Reference proteome</keyword>
<comment type="subcellular location">
    <subcellularLocation>
        <location evidence="1">Cell membrane</location>
        <topology evidence="1">Multi-pass membrane protein</topology>
    </subcellularLocation>
</comment>
<feature type="transmembrane region" description="Helical" evidence="7">
    <location>
        <begin position="116"/>
        <end position="140"/>
    </location>
</feature>
<protein>
    <submittedName>
        <fullName evidence="8">Major Facilitator Superfamily protein</fullName>
    </submittedName>
</protein>